<name>A0A376L010_ECOLX</name>
<proteinExistence type="predicted"/>
<dbReference type="AlphaFoldDB" id="A0A376L010"/>
<accession>A0A376L010</accession>
<gene>
    <name evidence="2" type="ORF">NCTC10418_05851</name>
</gene>
<feature type="region of interest" description="Disordered" evidence="1">
    <location>
        <begin position="1"/>
        <end position="42"/>
    </location>
</feature>
<protein>
    <submittedName>
        <fullName evidence="2">Uncharacterized protein</fullName>
    </submittedName>
</protein>
<dbReference type="Proteomes" id="UP000255460">
    <property type="component" value="Unassembled WGS sequence"/>
</dbReference>
<evidence type="ECO:0000313" key="2">
    <source>
        <dbReference type="EMBL" id="STE88158.1"/>
    </source>
</evidence>
<dbReference type="EMBL" id="UFZQ01000001">
    <property type="protein sequence ID" value="STE88158.1"/>
    <property type="molecule type" value="Genomic_DNA"/>
</dbReference>
<organism evidence="2 3">
    <name type="scientific">Escherichia coli</name>
    <dbReference type="NCBI Taxonomy" id="562"/>
    <lineage>
        <taxon>Bacteria</taxon>
        <taxon>Pseudomonadati</taxon>
        <taxon>Pseudomonadota</taxon>
        <taxon>Gammaproteobacteria</taxon>
        <taxon>Enterobacterales</taxon>
        <taxon>Enterobacteriaceae</taxon>
        <taxon>Escherichia</taxon>
    </lineage>
</organism>
<sequence>MKAFTYERVNTPAEAALSRSARTRRKIYRGRDQSAGPDEAGN</sequence>
<evidence type="ECO:0000256" key="1">
    <source>
        <dbReference type="SAM" id="MobiDB-lite"/>
    </source>
</evidence>
<reference evidence="2 3" key="1">
    <citation type="submission" date="2018-06" db="EMBL/GenBank/DDBJ databases">
        <authorList>
            <consortium name="Pathogen Informatics"/>
            <person name="Doyle S."/>
        </authorList>
    </citation>
    <scope>NUCLEOTIDE SEQUENCE [LARGE SCALE GENOMIC DNA]</scope>
    <source>
        <strain evidence="2 3">NCTC10418</strain>
    </source>
</reference>
<evidence type="ECO:0000313" key="3">
    <source>
        <dbReference type="Proteomes" id="UP000255460"/>
    </source>
</evidence>